<reference evidence="1" key="1">
    <citation type="submission" date="2014-07" db="EMBL/GenBank/DDBJ databases">
        <authorList>
            <person name="Martin A.A"/>
            <person name="De Silva N."/>
        </authorList>
    </citation>
    <scope>NUCLEOTIDE SEQUENCE</scope>
</reference>
<keyword evidence="1" id="KW-1185">Reference proteome</keyword>
<name>A0A0K0EZW5_STRVS</name>
<organism evidence="1 2">
    <name type="scientific">Strongyloides venezuelensis</name>
    <name type="common">Threadworm</name>
    <dbReference type="NCBI Taxonomy" id="75913"/>
    <lineage>
        <taxon>Eukaryota</taxon>
        <taxon>Metazoa</taxon>
        <taxon>Ecdysozoa</taxon>
        <taxon>Nematoda</taxon>
        <taxon>Chromadorea</taxon>
        <taxon>Rhabditida</taxon>
        <taxon>Tylenchina</taxon>
        <taxon>Panagrolaimomorpha</taxon>
        <taxon>Strongyloidoidea</taxon>
        <taxon>Strongyloididae</taxon>
        <taxon>Strongyloides</taxon>
    </lineage>
</organism>
<evidence type="ECO:0000313" key="1">
    <source>
        <dbReference type="Proteomes" id="UP000035680"/>
    </source>
</evidence>
<sequence length="119" mass="14174">MMNLILQEILENGKKSKEKAKKRVKSILKRGKNLQNQQLQHISPPLQTRLKIQGYQLIINIQKRKFDLYNDFNELRKENHMPPLRISTTFSLELQKDAVKFINNKKKLKSWKTSPKDLF</sequence>
<reference evidence="2" key="2">
    <citation type="submission" date="2015-08" db="UniProtKB">
        <authorList>
            <consortium name="WormBaseParasite"/>
        </authorList>
    </citation>
    <scope>IDENTIFICATION</scope>
</reference>
<evidence type="ECO:0000313" key="2">
    <source>
        <dbReference type="WBParaSite" id="SVE_0207500.1"/>
    </source>
</evidence>
<proteinExistence type="predicted"/>
<accession>A0A0K0EZW5</accession>
<dbReference type="AlphaFoldDB" id="A0A0K0EZW5"/>
<dbReference type="Proteomes" id="UP000035680">
    <property type="component" value="Unassembled WGS sequence"/>
</dbReference>
<dbReference type="WBParaSite" id="SVE_0207500.1">
    <property type="protein sequence ID" value="SVE_0207500.1"/>
    <property type="gene ID" value="SVE_0207500"/>
</dbReference>
<protein>
    <submittedName>
        <fullName evidence="2">Uncharacterized protein</fullName>
    </submittedName>
</protein>